<dbReference type="GO" id="GO:0000150">
    <property type="term" value="F:DNA strand exchange activity"/>
    <property type="evidence" value="ECO:0007669"/>
    <property type="project" value="InterPro"/>
</dbReference>
<dbReference type="InterPro" id="IPR036162">
    <property type="entry name" value="Resolvase-like_N_sf"/>
</dbReference>
<name>A0AAF0ZC48_9CHRO</name>
<dbReference type="PANTHER" id="PTHR30461:SF2">
    <property type="entry name" value="SERINE RECOMBINASE PINE-RELATED"/>
    <property type="match status" value="1"/>
</dbReference>
<dbReference type="PROSITE" id="PS00397">
    <property type="entry name" value="RECOMBINASES_1"/>
    <property type="match status" value="1"/>
</dbReference>
<evidence type="ECO:0000256" key="3">
    <source>
        <dbReference type="ARBA" id="ARBA00023172"/>
    </source>
</evidence>
<evidence type="ECO:0000256" key="5">
    <source>
        <dbReference type="PROSITE-ProRule" id="PRU10137"/>
    </source>
</evidence>
<dbReference type="InterPro" id="IPR050639">
    <property type="entry name" value="SSR_resolvase"/>
</dbReference>
<dbReference type="Pfam" id="PF00239">
    <property type="entry name" value="Resolvase"/>
    <property type="match status" value="1"/>
</dbReference>
<keyword evidence="1" id="KW-0229">DNA integration</keyword>
<evidence type="ECO:0000313" key="7">
    <source>
        <dbReference type="EMBL" id="WPF87500.1"/>
    </source>
</evidence>
<protein>
    <submittedName>
        <fullName evidence="7">FdxN element excision recombinase XisF</fullName>
    </submittedName>
</protein>
<dbReference type="Gene3D" id="3.40.50.1390">
    <property type="entry name" value="Resolvase, N-terminal catalytic domain"/>
    <property type="match status" value="1"/>
</dbReference>
<dbReference type="Pfam" id="PF13408">
    <property type="entry name" value="Zn_ribbon_recom"/>
    <property type="match status" value="1"/>
</dbReference>
<dbReference type="InterPro" id="IPR025827">
    <property type="entry name" value="Zn_ribbon_recom_dom"/>
</dbReference>
<proteinExistence type="predicted"/>
<reference evidence="7" key="1">
    <citation type="submission" date="2023-11" db="EMBL/GenBank/DDBJ databases">
        <title>Genome sequence of Cyanobacterium aponinum BCRC AL20115.</title>
        <authorList>
            <person name="Chang H.-Y."/>
            <person name="Lin K.-M."/>
            <person name="Hsueh H.-T."/>
            <person name="Chu H.-A."/>
            <person name="Kuo C.-H."/>
        </authorList>
    </citation>
    <scope>NUCLEOTIDE SEQUENCE</scope>
    <source>
        <strain evidence="7">AL20115</strain>
    </source>
</reference>
<dbReference type="SMART" id="SM00857">
    <property type="entry name" value="Resolvase"/>
    <property type="match status" value="1"/>
</dbReference>
<evidence type="ECO:0000256" key="1">
    <source>
        <dbReference type="ARBA" id="ARBA00022908"/>
    </source>
</evidence>
<accession>A0AAF0ZC48</accession>
<sequence length="449" mass="52034">MRIGYCRVSTREQSEKSNALEQQRQRIEREGVERIIVDVESGYKDKEREGLQSLICLIKQGIVNEVIITRLDRLGRSVLELNKIVKQMEEYNCTLRALDDKIDMSTVDGRLHFNILASFAQSESDRLSEKIKHGFQHRRDNKLMMFKPSFGYALKNGKYVLDHKPYLCTIKDRQEYSKYKISQRIIDTYLKCKSVGKTLTLILEYYGVGMLSYQGLRAWLQNPVLDGHTVYKITGEIHYNTHEPIISPSVRQEINLTFNQSKHTRRHSGGTIYPFSGKVYCAYCGASCNILNNAPSKYYRCRGKINKKIKCTNSKYTRLEKIDKVFIGELIKHSGDILTLISKENTKRETPELLKLRSQREALLAIPSNPAIDKAIREIESQIRKLESATYSKIHNKKLEAVLSSPLFWETLNPSDKKNIVWLLVDKILILDGNVQEIRFKREYTNARI</sequence>
<feature type="domain" description="Resolvase/invertase-type recombinase catalytic" evidence="6">
    <location>
        <begin position="1"/>
        <end position="142"/>
    </location>
</feature>
<dbReference type="CDD" id="cd03768">
    <property type="entry name" value="SR_ResInv"/>
    <property type="match status" value="1"/>
</dbReference>
<dbReference type="InterPro" id="IPR006118">
    <property type="entry name" value="Recombinase_CS"/>
</dbReference>
<dbReference type="InterPro" id="IPR006119">
    <property type="entry name" value="Resolv_N"/>
</dbReference>
<evidence type="ECO:0000256" key="2">
    <source>
        <dbReference type="ARBA" id="ARBA00023125"/>
    </source>
</evidence>
<dbReference type="SUPFAM" id="SSF53041">
    <property type="entry name" value="Resolvase-like"/>
    <property type="match status" value="1"/>
</dbReference>
<gene>
    <name evidence="7" type="primary">xisF</name>
    <name evidence="7" type="ORF">SAY89_11865</name>
</gene>
<evidence type="ECO:0000259" key="6">
    <source>
        <dbReference type="PROSITE" id="PS51736"/>
    </source>
</evidence>
<dbReference type="PANTHER" id="PTHR30461">
    <property type="entry name" value="DNA-INVERTASE FROM LAMBDOID PROPHAGE"/>
    <property type="match status" value="1"/>
</dbReference>
<keyword evidence="2" id="KW-0238">DNA-binding</keyword>
<dbReference type="GO" id="GO:0015074">
    <property type="term" value="P:DNA integration"/>
    <property type="evidence" value="ECO:0007669"/>
    <property type="project" value="UniProtKB-KW"/>
</dbReference>
<dbReference type="EMBL" id="CP138348">
    <property type="protein sequence ID" value="WPF87500.1"/>
    <property type="molecule type" value="Genomic_DNA"/>
</dbReference>
<dbReference type="PROSITE" id="PS51736">
    <property type="entry name" value="RECOMBINASES_3"/>
    <property type="match status" value="1"/>
</dbReference>
<dbReference type="NCBIfam" id="NF041201">
    <property type="entry name" value="recomb_XisF"/>
    <property type="match status" value="1"/>
</dbReference>
<dbReference type="RefSeq" id="WP_320001037.1">
    <property type="nucleotide sequence ID" value="NZ_CP138348.1"/>
</dbReference>
<dbReference type="AlphaFoldDB" id="A0AAF0ZC48"/>
<evidence type="ECO:0000256" key="4">
    <source>
        <dbReference type="PIRSR" id="PIRSR606118-50"/>
    </source>
</evidence>
<dbReference type="GO" id="GO:0003677">
    <property type="term" value="F:DNA binding"/>
    <property type="evidence" value="ECO:0007669"/>
    <property type="project" value="UniProtKB-KW"/>
</dbReference>
<feature type="active site" description="O-(5'-phospho-DNA)-serine intermediate" evidence="4 5">
    <location>
        <position position="9"/>
    </location>
</feature>
<dbReference type="Gene3D" id="3.90.1750.20">
    <property type="entry name" value="Putative Large Serine Recombinase, Chain B, Domain 2"/>
    <property type="match status" value="1"/>
</dbReference>
<organism evidence="7">
    <name type="scientific">Cyanobacterium aponinum AL20115</name>
    <dbReference type="NCBI Taxonomy" id="3090662"/>
    <lineage>
        <taxon>Bacteria</taxon>
        <taxon>Bacillati</taxon>
        <taxon>Cyanobacteriota</taxon>
        <taxon>Cyanophyceae</taxon>
        <taxon>Oscillatoriophycideae</taxon>
        <taxon>Chroococcales</taxon>
        <taxon>Geminocystaceae</taxon>
        <taxon>Cyanobacterium</taxon>
    </lineage>
</organism>
<keyword evidence="3" id="KW-0233">DNA recombination</keyword>
<dbReference type="InterPro" id="IPR038109">
    <property type="entry name" value="DNA_bind_recomb_sf"/>
</dbReference>